<dbReference type="Gene3D" id="3.30.1520.10">
    <property type="entry name" value="Phox-like domain"/>
    <property type="match status" value="1"/>
</dbReference>
<dbReference type="PROSITE" id="PS50002">
    <property type="entry name" value="SH3"/>
    <property type="match status" value="1"/>
</dbReference>
<dbReference type="InterPro" id="IPR036028">
    <property type="entry name" value="SH3-like_dom_sf"/>
</dbReference>
<feature type="compositionally biased region" description="Polar residues" evidence="4">
    <location>
        <begin position="19"/>
        <end position="28"/>
    </location>
</feature>
<feature type="region of interest" description="Disordered" evidence="4">
    <location>
        <begin position="73"/>
        <end position="94"/>
    </location>
</feature>
<feature type="region of interest" description="Disordered" evidence="4">
    <location>
        <begin position="541"/>
        <end position="571"/>
    </location>
</feature>
<keyword evidence="3" id="KW-0175">Coiled coil</keyword>
<dbReference type="AlphaFoldDB" id="A0A9W6YNZ7"/>
<name>A0A9W6YNZ7_AMBMO</name>
<feature type="domain" description="PX" evidence="6">
    <location>
        <begin position="327"/>
        <end position="493"/>
    </location>
</feature>
<evidence type="ECO:0000259" key="6">
    <source>
        <dbReference type="PROSITE" id="PS50195"/>
    </source>
</evidence>
<dbReference type="Proteomes" id="UP001165063">
    <property type="component" value="Unassembled WGS sequence"/>
</dbReference>
<reference evidence="7" key="1">
    <citation type="submission" date="2023-04" db="EMBL/GenBank/DDBJ databases">
        <title>Ambrosiozyma monospora NBRC 1965.</title>
        <authorList>
            <person name="Ichikawa N."/>
            <person name="Sato H."/>
            <person name="Tonouchi N."/>
        </authorList>
    </citation>
    <scope>NUCLEOTIDE SEQUENCE</scope>
    <source>
        <strain evidence="7">NBRC 1965</strain>
    </source>
</reference>
<accession>A0A9W6YNZ7</accession>
<evidence type="ECO:0000256" key="3">
    <source>
        <dbReference type="SAM" id="Coils"/>
    </source>
</evidence>
<feature type="compositionally biased region" description="Polar residues" evidence="4">
    <location>
        <begin position="814"/>
        <end position="827"/>
    </location>
</feature>
<feature type="domain" description="SH3" evidence="5">
    <location>
        <begin position="98"/>
        <end position="161"/>
    </location>
</feature>
<evidence type="ECO:0000256" key="1">
    <source>
        <dbReference type="ARBA" id="ARBA00022443"/>
    </source>
</evidence>
<dbReference type="Gene3D" id="2.30.30.40">
    <property type="entry name" value="SH3 Domains"/>
    <property type="match status" value="1"/>
</dbReference>
<evidence type="ECO:0000256" key="4">
    <source>
        <dbReference type="SAM" id="MobiDB-lite"/>
    </source>
</evidence>
<feature type="compositionally biased region" description="Low complexity" evidence="4">
    <location>
        <begin position="1040"/>
        <end position="1052"/>
    </location>
</feature>
<feature type="coiled-coil region" evidence="3">
    <location>
        <begin position="417"/>
        <end position="444"/>
    </location>
</feature>
<sequence length="1153" mass="123902">MKSVKHLKISGPFDVQHTPKLSSLDNLFNTNNQNQNQNQKQGQSVLSSNSNFNNLEKSKALSKSMSNLAAAATKNSNNINSHTRGQRSISNTPVSSDNATTLLICVHSFSRSSTNELNMEEGEIVKLVQKGTIRDHVLVQSITKVGDPGWVPKDCVKVLEIVPNLHHQQQQQQHNKSPSAATAIMNNNNSNPSSRGSSSSNSTSTGSVSSFGFASQGQKDSISSYNSSSIGSINETTTLTGKSQFQQQQPQPAPLVQPLPMVQPKPGYQQQQLFTPPSTPPTQKESPIQFKDSFKQSPQSHLLPQPSQPYSYNNNSNTSVSPHSSIINNNNNSNNSNNRKRSASAFPFSNIRVRSTHKCEGRYWYKVDAVNDFRSTRLSLCRYYHDFYDLHSTLIDICYDNGSGQEQVKLPRLPNPMSLHANNKEEKENDVDVLKARCRQLEIYLNQLLQCVNLEELGHGGGLQGQPGQGPQGQQQRYLKVLFNWLRPKSSDLEIGRGNHMSEKEIVEKLQFNLSASVNGGFSGLGNGVGVPGKIGGALPPLQAQPPLPGHKSHAGSRSGSGSGMGMPGMIPRKMPSLASLQQPMYHNPGGPGAGHGLQHHVSQPQLQSQLQPQHSGNGNNKFVFTNNISSQQAQKQQKHARQLSNSLNSPVPSLPHLNVELSHSHHLSSSSGMGSGNGGMGMGMGMGGYGHGRNFSVASCGAVSVHSGYRGNMDLNNNNNNNNNNHISNNNYNNSNSNNNDSMGMNNSNSRNMTLNNNNNNSNTIMETENITSPTTAKHVPFKRLDSNGPIPMSSFDDVHNAVPAPLPKTENDLVQSTSAPASTGTAMGVTGPQQQQQQPQPQPQEEEKEKVEEKLTKMFSEVNMIDTNDICLIDDHEDEEDASDAGYSFENDDDNDSGSILATPPIKHTGDHDPTRAMSMDQIVGGLELGDGDLMDIEQDSGDAEEEDVDVDAPTQPLFFGSTPCLVGSGPASPLIGSSWNGGPGVAGLTSGVSVSSPALNLISGSGIQTTIGTTADLPFFGANPIQTPTSRTGSEMGDGTSGSNSGDGISGETIRCKVVRGEEMMMIKLPLNCTLHLLKLSILTNYVTGDPRQSLKLFDDLKLSCLLGKENGGGVVKLGSNQDLKFCLDLVCAGSAGGKAKKGKLVVRVE</sequence>
<gene>
    <name evidence="7" type="ORF">Amon01_000201000</name>
</gene>
<feature type="compositionally biased region" description="Polar residues" evidence="4">
    <location>
        <begin position="268"/>
        <end position="286"/>
    </location>
</feature>
<feature type="compositionally biased region" description="Low complexity" evidence="4">
    <location>
        <begin position="186"/>
        <end position="210"/>
    </location>
</feature>
<evidence type="ECO:0000259" key="5">
    <source>
        <dbReference type="PROSITE" id="PS50002"/>
    </source>
</evidence>
<feature type="compositionally biased region" description="Low complexity" evidence="4">
    <location>
        <begin position="600"/>
        <end position="616"/>
    </location>
</feature>
<keyword evidence="8" id="KW-1185">Reference proteome</keyword>
<evidence type="ECO:0000256" key="2">
    <source>
        <dbReference type="PROSITE-ProRule" id="PRU00192"/>
    </source>
</evidence>
<dbReference type="InterPro" id="IPR001452">
    <property type="entry name" value="SH3_domain"/>
</dbReference>
<organism evidence="7 8">
    <name type="scientific">Ambrosiozyma monospora</name>
    <name type="common">Yeast</name>
    <name type="synonym">Endomycopsis monosporus</name>
    <dbReference type="NCBI Taxonomy" id="43982"/>
    <lineage>
        <taxon>Eukaryota</taxon>
        <taxon>Fungi</taxon>
        <taxon>Dikarya</taxon>
        <taxon>Ascomycota</taxon>
        <taxon>Saccharomycotina</taxon>
        <taxon>Pichiomycetes</taxon>
        <taxon>Pichiales</taxon>
        <taxon>Pichiaceae</taxon>
        <taxon>Ambrosiozyma</taxon>
    </lineage>
</organism>
<dbReference type="InterPro" id="IPR036871">
    <property type="entry name" value="PX_dom_sf"/>
</dbReference>
<dbReference type="SUPFAM" id="SSF64268">
    <property type="entry name" value="PX domain"/>
    <property type="match status" value="1"/>
</dbReference>
<feature type="region of interest" description="Disordered" evidence="4">
    <location>
        <begin position="880"/>
        <end position="902"/>
    </location>
</feature>
<feature type="compositionally biased region" description="Low complexity" evidence="4">
    <location>
        <begin position="29"/>
        <end position="50"/>
    </location>
</feature>
<dbReference type="InterPro" id="IPR001683">
    <property type="entry name" value="PX_dom"/>
</dbReference>
<proteinExistence type="predicted"/>
<comment type="caution">
    <text evidence="7">The sequence shown here is derived from an EMBL/GenBank/DDBJ whole genome shotgun (WGS) entry which is preliminary data.</text>
</comment>
<dbReference type="SUPFAM" id="SSF50044">
    <property type="entry name" value="SH3-domain"/>
    <property type="match status" value="1"/>
</dbReference>
<evidence type="ECO:0000313" key="8">
    <source>
        <dbReference type="Proteomes" id="UP001165063"/>
    </source>
</evidence>
<feature type="region of interest" description="Disordered" evidence="4">
    <location>
        <begin position="1031"/>
        <end position="1052"/>
    </location>
</feature>
<feature type="compositionally biased region" description="Low complexity" evidence="4">
    <location>
        <begin position="643"/>
        <end position="658"/>
    </location>
</feature>
<feature type="region of interest" description="Disordered" evidence="4">
    <location>
        <begin position="584"/>
        <end position="658"/>
    </location>
</feature>
<feature type="compositionally biased region" description="Low complexity" evidence="4">
    <location>
        <begin position="714"/>
        <end position="771"/>
    </location>
</feature>
<feature type="compositionally biased region" description="Polar residues" evidence="4">
    <location>
        <begin position="617"/>
        <end position="631"/>
    </location>
</feature>
<feature type="compositionally biased region" description="Low complexity" evidence="4">
    <location>
        <begin position="221"/>
        <end position="233"/>
    </location>
</feature>
<dbReference type="PROSITE" id="PS50195">
    <property type="entry name" value="PX"/>
    <property type="match status" value="1"/>
</dbReference>
<feature type="region of interest" description="Disordered" evidence="4">
    <location>
        <begin position="714"/>
        <end position="854"/>
    </location>
</feature>
<protein>
    <submittedName>
        <fullName evidence="7">Unnamed protein product</fullName>
    </submittedName>
</protein>
<dbReference type="GO" id="GO:0035091">
    <property type="term" value="F:phosphatidylinositol binding"/>
    <property type="evidence" value="ECO:0007669"/>
    <property type="project" value="InterPro"/>
</dbReference>
<feature type="compositionally biased region" description="Pro residues" evidence="4">
    <location>
        <begin position="251"/>
        <end position="263"/>
    </location>
</feature>
<evidence type="ECO:0000313" key="7">
    <source>
        <dbReference type="EMBL" id="GMG21462.1"/>
    </source>
</evidence>
<feature type="compositionally biased region" description="Polar residues" evidence="4">
    <location>
        <begin position="234"/>
        <end position="245"/>
    </location>
</feature>
<feature type="region of interest" description="Disordered" evidence="4">
    <location>
        <begin position="1"/>
        <end position="50"/>
    </location>
</feature>
<dbReference type="Pfam" id="PF00787">
    <property type="entry name" value="PX"/>
    <property type="match status" value="1"/>
</dbReference>
<dbReference type="PANTHER" id="PTHR42264">
    <property type="entry name" value="EPHRIN_REC_LIKE DOMAIN-CONTAINING PROTEIN"/>
    <property type="match status" value="1"/>
</dbReference>
<dbReference type="PANTHER" id="PTHR42264:SF3">
    <property type="entry name" value="F-BOX DOMAIN-CONTAINING PROTEIN-RELATED"/>
    <property type="match status" value="1"/>
</dbReference>
<dbReference type="EMBL" id="BSXU01000675">
    <property type="protein sequence ID" value="GMG21462.1"/>
    <property type="molecule type" value="Genomic_DNA"/>
</dbReference>
<feature type="region of interest" description="Disordered" evidence="4">
    <location>
        <begin position="166"/>
        <end position="342"/>
    </location>
</feature>
<dbReference type="OrthoDB" id="548867at2759"/>
<feature type="compositionally biased region" description="Low complexity" evidence="4">
    <location>
        <begin position="296"/>
        <end position="337"/>
    </location>
</feature>
<keyword evidence="1 2" id="KW-0728">SH3 domain</keyword>